<evidence type="ECO:0000256" key="2">
    <source>
        <dbReference type="ARBA" id="ARBA00022801"/>
    </source>
</evidence>
<keyword evidence="1" id="KW-0540">Nuclease</keyword>
<dbReference type="GO" id="GO:0004521">
    <property type="term" value="F:RNA endonuclease activity"/>
    <property type="evidence" value="ECO:0007669"/>
    <property type="project" value="InterPro"/>
</dbReference>
<evidence type="ECO:0000313" key="3">
    <source>
        <dbReference type="EMBL" id="CAE7188797.1"/>
    </source>
</evidence>
<reference evidence="3" key="1">
    <citation type="submission" date="2021-02" db="EMBL/GenBank/DDBJ databases">
        <authorList>
            <person name="Syme A R."/>
            <person name="Syme A R."/>
            <person name="Moolhuijzen P."/>
        </authorList>
    </citation>
    <scope>NUCLEOTIDE SEQUENCE</scope>
    <source>
        <strain evidence="3">W1-1</strain>
    </source>
</reference>
<dbReference type="InterPro" id="IPR016191">
    <property type="entry name" value="Ribonuclease/ribotoxin"/>
</dbReference>
<dbReference type="InterPro" id="IPR000026">
    <property type="entry name" value="N1-like"/>
</dbReference>
<dbReference type="Proteomes" id="UP000472372">
    <property type="component" value="Chromosome 6"/>
</dbReference>
<dbReference type="SUPFAM" id="SSF53933">
    <property type="entry name" value="Microbial ribonucleases"/>
    <property type="match status" value="1"/>
</dbReference>
<gene>
    <name evidence="3" type="ORF">PTTW11_07378</name>
</gene>
<evidence type="ECO:0000256" key="1">
    <source>
        <dbReference type="ARBA" id="ARBA00022722"/>
    </source>
</evidence>
<protein>
    <submittedName>
        <fullName evidence="3">Uncharacterized protein</fullName>
    </submittedName>
</protein>
<proteinExistence type="predicted"/>
<keyword evidence="2" id="KW-0378">Hydrolase</keyword>
<name>A0A6S6W7G0_9PLEO</name>
<dbReference type="Gene3D" id="3.10.450.30">
    <property type="entry name" value="Microbial ribonucleases"/>
    <property type="match status" value="1"/>
</dbReference>
<organism evidence="3 4">
    <name type="scientific">Pyrenophora teres f. teres</name>
    <dbReference type="NCBI Taxonomy" id="97479"/>
    <lineage>
        <taxon>Eukaryota</taxon>
        <taxon>Fungi</taxon>
        <taxon>Dikarya</taxon>
        <taxon>Ascomycota</taxon>
        <taxon>Pezizomycotina</taxon>
        <taxon>Dothideomycetes</taxon>
        <taxon>Pleosporomycetidae</taxon>
        <taxon>Pleosporales</taxon>
        <taxon>Pleosporineae</taxon>
        <taxon>Pleosporaceae</taxon>
        <taxon>Pyrenophora</taxon>
    </lineage>
</organism>
<dbReference type="GO" id="GO:0016787">
    <property type="term" value="F:hydrolase activity"/>
    <property type="evidence" value="ECO:0007669"/>
    <property type="project" value="UniProtKB-KW"/>
</dbReference>
<evidence type="ECO:0000313" key="4">
    <source>
        <dbReference type="Proteomes" id="UP000472372"/>
    </source>
</evidence>
<dbReference type="AlphaFoldDB" id="A0A6S6W7G0"/>
<accession>A0A6S6W7G0</accession>
<sequence length="161" mass="17459">MFSPNALYTLALMLAAGSFVQASPVDAEMAKDSVMLDRRATVDCGGGYRFLTAAQEKCYTDAINHLSARPPTTVTGSNGKAYPEYYGDQPNVEGIPASCKENYNDLRIYPCFVQDTTTFTDGSNPGLDRVVISRHTDGTKERCGLITHRGAASGQFKWCGI</sequence>
<dbReference type="GO" id="GO:0003723">
    <property type="term" value="F:RNA binding"/>
    <property type="evidence" value="ECO:0007669"/>
    <property type="project" value="InterPro"/>
</dbReference>
<dbReference type="EMBL" id="HG992982">
    <property type="protein sequence ID" value="CAE7188797.1"/>
    <property type="molecule type" value="Genomic_DNA"/>
</dbReference>
<dbReference type="Pfam" id="PF00545">
    <property type="entry name" value="Ribonuclease"/>
    <property type="match status" value="1"/>
</dbReference>